<keyword evidence="5 9" id="KW-0132">Cell division</keyword>
<dbReference type="UniPathway" id="UPA00219"/>
<evidence type="ECO:0000256" key="4">
    <source>
        <dbReference type="ARBA" id="ARBA00022598"/>
    </source>
</evidence>
<dbReference type="GO" id="GO:0008764">
    <property type="term" value="F:UDP-N-acetylmuramoylalanine-D-glutamate ligase activity"/>
    <property type="evidence" value="ECO:0007669"/>
    <property type="project" value="UniProtKB-UniRule"/>
</dbReference>
<proteinExistence type="inferred from homology"/>
<evidence type="ECO:0000313" key="11">
    <source>
        <dbReference type="EMBL" id="PIR48015.1"/>
    </source>
</evidence>
<dbReference type="GO" id="GO:0009252">
    <property type="term" value="P:peptidoglycan biosynthetic process"/>
    <property type="evidence" value="ECO:0007669"/>
    <property type="project" value="UniProtKB-UniRule"/>
</dbReference>
<dbReference type="PROSITE" id="PS01011">
    <property type="entry name" value="FOLYLPOLYGLU_SYNT_1"/>
    <property type="match status" value="1"/>
</dbReference>
<sequence length="455" mass="50825">MRFHLTSLHAWIMRLKDLANKRVALIGFEATNRSLFYALRSVCPNLWVEIRDLRTTVTLPEDPFVTHTLGETYLDHLQTFDVIIRSPGVRYWPQLQAVQSHVTTSLNLFFDEVRSTTTATMIGVTGTKGKSTTATLLAHVLREAGKAVTLIGNMDIQEWDHLHEINDDTIVVYEMSSYMLEDFNNWPDIALLLPLYPDHMDWHGSFAAYTEAKSRITARQTSENMLIFPAKNAEALSIAKQTDATTIPVQIVSGLHWQNGFFFDGTQQLFSTNALPLPGEHWLDDALLVLAVVKQLDIPFDRAQRAFTSFKGLPHRLEVVATINQVTYVDDAISTTPESTIAAVKAFDTVGSIVLGGMDRGYDYVALAQLLTERHVPNVLLFPGAREKFQHALTRAQFAGSVILVESMQEVVSTMAQCTPAGSVALLSTAAPSYDQFKNYKDQGQQFVDCVRKLS</sequence>
<dbReference type="Pfam" id="PF08245">
    <property type="entry name" value="Mur_ligase_M"/>
    <property type="match status" value="1"/>
</dbReference>
<dbReference type="NCBIfam" id="TIGR01087">
    <property type="entry name" value="murD"/>
    <property type="match status" value="1"/>
</dbReference>
<comment type="pathway">
    <text evidence="2 9">Cell wall biogenesis; peptidoglycan biosynthesis.</text>
</comment>
<accession>A0A2H0RQI3</accession>
<evidence type="ECO:0000256" key="8">
    <source>
        <dbReference type="ARBA" id="ARBA00023306"/>
    </source>
</evidence>
<comment type="subcellular location">
    <subcellularLocation>
        <location evidence="1 9">Cytoplasm</location>
    </subcellularLocation>
</comment>
<keyword evidence="6 9" id="KW-0547">Nucleotide-binding</keyword>
<evidence type="ECO:0000313" key="12">
    <source>
        <dbReference type="Proteomes" id="UP000230084"/>
    </source>
</evidence>
<dbReference type="PANTHER" id="PTHR43692:SF1">
    <property type="entry name" value="UDP-N-ACETYLMURAMOYLALANINE--D-GLUTAMATE LIGASE"/>
    <property type="match status" value="1"/>
</dbReference>
<dbReference type="GO" id="GO:0005524">
    <property type="term" value="F:ATP binding"/>
    <property type="evidence" value="ECO:0007669"/>
    <property type="project" value="UniProtKB-UniRule"/>
</dbReference>
<dbReference type="InterPro" id="IPR005762">
    <property type="entry name" value="MurD"/>
</dbReference>
<dbReference type="Gene3D" id="3.90.190.20">
    <property type="entry name" value="Mur ligase, C-terminal domain"/>
    <property type="match status" value="1"/>
</dbReference>
<comment type="catalytic activity">
    <reaction evidence="9">
        <text>UDP-N-acetyl-alpha-D-muramoyl-L-alanine + D-glutamate + ATP = UDP-N-acetyl-alpha-D-muramoyl-L-alanyl-D-glutamate + ADP + phosphate + H(+)</text>
        <dbReference type="Rhea" id="RHEA:16429"/>
        <dbReference type="ChEBI" id="CHEBI:15378"/>
        <dbReference type="ChEBI" id="CHEBI:29986"/>
        <dbReference type="ChEBI" id="CHEBI:30616"/>
        <dbReference type="ChEBI" id="CHEBI:43474"/>
        <dbReference type="ChEBI" id="CHEBI:83898"/>
        <dbReference type="ChEBI" id="CHEBI:83900"/>
        <dbReference type="ChEBI" id="CHEBI:456216"/>
        <dbReference type="EC" id="6.3.2.9"/>
    </reaction>
</comment>
<keyword evidence="4 9" id="KW-0436">Ligase</keyword>
<dbReference type="InterPro" id="IPR018109">
    <property type="entry name" value="Folylpolyglutamate_synth_CS"/>
</dbReference>
<dbReference type="GO" id="GO:0071555">
    <property type="term" value="P:cell wall organization"/>
    <property type="evidence" value="ECO:0007669"/>
    <property type="project" value="UniProtKB-KW"/>
</dbReference>
<dbReference type="GO" id="GO:0051301">
    <property type="term" value="P:cell division"/>
    <property type="evidence" value="ECO:0007669"/>
    <property type="project" value="UniProtKB-KW"/>
</dbReference>
<comment type="caution">
    <text evidence="11">The sequence shown here is derived from an EMBL/GenBank/DDBJ whole genome shotgun (WGS) entry which is preliminary data.</text>
</comment>
<keyword evidence="9" id="KW-0573">Peptidoglycan synthesis</keyword>
<dbReference type="GO" id="GO:0008360">
    <property type="term" value="P:regulation of cell shape"/>
    <property type="evidence" value="ECO:0007669"/>
    <property type="project" value="UniProtKB-KW"/>
</dbReference>
<dbReference type="AlphaFoldDB" id="A0A2H0RQI3"/>
<evidence type="ECO:0000256" key="6">
    <source>
        <dbReference type="ARBA" id="ARBA00022741"/>
    </source>
</evidence>
<evidence type="ECO:0000256" key="3">
    <source>
        <dbReference type="ARBA" id="ARBA00022490"/>
    </source>
</evidence>
<keyword evidence="3 9" id="KW-0963">Cytoplasm</keyword>
<keyword evidence="7 9" id="KW-0067">ATP-binding</keyword>
<evidence type="ECO:0000256" key="1">
    <source>
        <dbReference type="ARBA" id="ARBA00004496"/>
    </source>
</evidence>
<comment type="function">
    <text evidence="9">Cell wall formation. Catalyzes the addition of glutamate to the nucleotide precursor UDP-N-acetylmuramoyl-L-alanine (UMA).</text>
</comment>
<organism evidence="11 12">
    <name type="scientific">Candidatus Uhrbacteria bacterium CG10_big_fil_rev_8_21_14_0_10_50_16</name>
    <dbReference type="NCBI Taxonomy" id="1975039"/>
    <lineage>
        <taxon>Bacteria</taxon>
        <taxon>Candidatus Uhriibacteriota</taxon>
    </lineage>
</organism>
<feature type="domain" description="Mur ligase central" evidence="10">
    <location>
        <begin position="124"/>
        <end position="292"/>
    </location>
</feature>
<dbReference type="Proteomes" id="UP000230084">
    <property type="component" value="Unassembled WGS sequence"/>
</dbReference>
<comment type="similarity">
    <text evidence="9">Belongs to the MurCDEF family.</text>
</comment>
<dbReference type="InterPro" id="IPR013221">
    <property type="entry name" value="Mur_ligase_cen"/>
</dbReference>
<evidence type="ECO:0000259" key="10">
    <source>
        <dbReference type="Pfam" id="PF08245"/>
    </source>
</evidence>
<keyword evidence="8 9" id="KW-0131">Cell cycle</keyword>
<dbReference type="SUPFAM" id="SSF53244">
    <property type="entry name" value="MurD-like peptide ligases, peptide-binding domain"/>
    <property type="match status" value="1"/>
</dbReference>
<evidence type="ECO:0000256" key="7">
    <source>
        <dbReference type="ARBA" id="ARBA00022840"/>
    </source>
</evidence>
<name>A0A2H0RQI3_9BACT</name>
<dbReference type="InterPro" id="IPR036565">
    <property type="entry name" value="Mur-like_cat_sf"/>
</dbReference>
<evidence type="ECO:0000256" key="5">
    <source>
        <dbReference type="ARBA" id="ARBA00022618"/>
    </source>
</evidence>
<feature type="binding site" evidence="9">
    <location>
        <begin position="126"/>
        <end position="132"/>
    </location>
    <ligand>
        <name>ATP</name>
        <dbReference type="ChEBI" id="CHEBI:30616"/>
    </ligand>
</feature>
<gene>
    <name evidence="9 11" type="primary">murD</name>
    <name evidence="11" type="ORF">COV06_01285</name>
</gene>
<evidence type="ECO:0000256" key="9">
    <source>
        <dbReference type="HAMAP-Rule" id="MF_00639"/>
    </source>
</evidence>
<dbReference type="Gene3D" id="3.40.1190.10">
    <property type="entry name" value="Mur-like, catalytic domain"/>
    <property type="match status" value="1"/>
</dbReference>
<dbReference type="EMBL" id="PCYM01000001">
    <property type="protein sequence ID" value="PIR48015.1"/>
    <property type="molecule type" value="Genomic_DNA"/>
</dbReference>
<dbReference type="EC" id="6.3.2.9" evidence="9"/>
<dbReference type="GO" id="GO:0005737">
    <property type="term" value="C:cytoplasm"/>
    <property type="evidence" value="ECO:0007669"/>
    <property type="project" value="UniProtKB-SubCell"/>
</dbReference>
<dbReference type="PANTHER" id="PTHR43692">
    <property type="entry name" value="UDP-N-ACETYLMURAMOYLALANINE--D-GLUTAMATE LIGASE"/>
    <property type="match status" value="1"/>
</dbReference>
<keyword evidence="9" id="KW-0133">Cell shape</keyword>
<evidence type="ECO:0000256" key="2">
    <source>
        <dbReference type="ARBA" id="ARBA00004752"/>
    </source>
</evidence>
<dbReference type="GO" id="GO:0004326">
    <property type="term" value="F:tetrahydrofolylpolyglutamate synthase activity"/>
    <property type="evidence" value="ECO:0007669"/>
    <property type="project" value="InterPro"/>
</dbReference>
<dbReference type="InterPro" id="IPR036615">
    <property type="entry name" value="Mur_ligase_C_dom_sf"/>
</dbReference>
<protein>
    <recommendedName>
        <fullName evidence="9">UDP-N-acetylmuramoylalanine--D-glutamate ligase</fullName>
        <ecNumber evidence="9">6.3.2.9</ecNumber>
    </recommendedName>
    <alternativeName>
        <fullName evidence="9">D-glutamic acid-adding enzyme</fullName>
    </alternativeName>
    <alternativeName>
        <fullName evidence="9">UDP-N-acetylmuramoyl-L-alanyl-D-glutamate synthetase</fullName>
    </alternativeName>
</protein>
<dbReference type="HAMAP" id="MF_00639">
    <property type="entry name" value="MurD"/>
    <property type="match status" value="1"/>
</dbReference>
<dbReference type="SUPFAM" id="SSF53623">
    <property type="entry name" value="MurD-like peptide ligases, catalytic domain"/>
    <property type="match status" value="1"/>
</dbReference>
<reference evidence="11 12" key="1">
    <citation type="submission" date="2017-09" db="EMBL/GenBank/DDBJ databases">
        <title>Depth-based differentiation of microbial function through sediment-hosted aquifers and enrichment of novel symbionts in the deep terrestrial subsurface.</title>
        <authorList>
            <person name="Probst A.J."/>
            <person name="Ladd B."/>
            <person name="Jarett J.K."/>
            <person name="Geller-Mcgrath D.E."/>
            <person name="Sieber C.M."/>
            <person name="Emerson J.B."/>
            <person name="Anantharaman K."/>
            <person name="Thomas B.C."/>
            <person name="Malmstrom R."/>
            <person name="Stieglmeier M."/>
            <person name="Klingl A."/>
            <person name="Woyke T."/>
            <person name="Ryan C.M."/>
            <person name="Banfield J.F."/>
        </authorList>
    </citation>
    <scope>NUCLEOTIDE SEQUENCE [LARGE SCALE GENOMIC DNA]</scope>
    <source>
        <strain evidence="11">CG10_big_fil_rev_8_21_14_0_10_50_16</strain>
    </source>
</reference>
<keyword evidence="9" id="KW-0961">Cell wall biogenesis/degradation</keyword>